<dbReference type="Gene3D" id="1.25.40.20">
    <property type="entry name" value="Ankyrin repeat-containing domain"/>
    <property type="match status" value="1"/>
</dbReference>
<dbReference type="PROSITE" id="PS50297">
    <property type="entry name" value="ANK_REP_REGION"/>
    <property type="match status" value="1"/>
</dbReference>
<reference evidence="5" key="2">
    <citation type="submission" date="2022-01" db="EMBL/GenBank/DDBJ databases">
        <authorList>
            <person name="Yamashiro T."/>
            <person name="Shiraishi A."/>
            <person name="Satake H."/>
            <person name="Nakayama K."/>
        </authorList>
    </citation>
    <scope>NUCLEOTIDE SEQUENCE</scope>
</reference>
<evidence type="ECO:0000256" key="1">
    <source>
        <dbReference type="PROSITE-ProRule" id="PRU00023"/>
    </source>
</evidence>
<dbReference type="Pfam" id="PF12796">
    <property type="entry name" value="Ank_2"/>
    <property type="match status" value="1"/>
</dbReference>
<comment type="caution">
    <text evidence="5">The sequence shown here is derived from an EMBL/GenBank/DDBJ whole genome shotgun (WGS) entry which is preliminary data.</text>
</comment>
<gene>
    <name evidence="5" type="ORF">Tco_1093097</name>
</gene>
<dbReference type="SUPFAM" id="SSF48403">
    <property type="entry name" value="Ankyrin repeat"/>
    <property type="match status" value="1"/>
</dbReference>
<protein>
    <submittedName>
        <fullName evidence="5">Ankyrin repeat-containing domain, PGG domain protein</fullName>
    </submittedName>
</protein>
<feature type="repeat" description="ANK" evidence="1">
    <location>
        <begin position="104"/>
        <end position="136"/>
    </location>
</feature>
<dbReference type="InterPro" id="IPR002110">
    <property type="entry name" value="Ankyrin_rpt"/>
</dbReference>
<dbReference type="InterPro" id="IPR013103">
    <property type="entry name" value="RVT_2"/>
</dbReference>
<feature type="region of interest" description="Disordered" evidence="3">
    <location>
        <begin position="204"/>
        <end position="223"/>
    </location>
</feature>
<dbReference type="PANTHER" id="PTHR47303">
    <property type="match status" value="1"/>
</dbReference>
<name>A0ABQ5ID12_9ASTR</name>
<feature type="domain" description="Reverse transcriptase Ty1/copia-type" evidence="4">
    <location>
        <begin position="422"/>
        <end position="465"/>
    </location>
</feature>
<dbReference type="PANTHER" id="PTHR47303:SF1">
    <property type="entry name" value="NF-KAPPA-B INHIBITOR BETA"/>
    <property type="match status" value="1"/>
</dbReference>
<dbReference type="Pfam" id="PF07727">
    <property type="entry name" value="RVT_2"/>
    <property type="match status" value="1"/>
</dbReference>
<evidence type="ECO:0000256" key="3">
    <source>
        <dbReference type="SAM" id="MobiDB-lite"/>
    </source>
</evidence>
<feature type="region of interest" description="Disordered" evidence="3">
    <location>
        <begin position="1"/>
        <end position="24"/>
    </location>
</feature>
<evidence type="ECO:0000256" key="2">
    <source>
        <dbReference type="SAM" id="Coils"/>
    </source>
</evidence>
<evidence type="ECO:0000313" key="6">
    <source>
        <dbReference type="Proteomes" id="UP001151760"/>
    </source>
</evidence>
<feature type="compositionally biased region" description="Basic and acidic residues" evidence="3">
    <location>
        <begin position="204"/>
        <end position="220"/>
    </location>
</feature>
<reference evidence="5" key="1">
    <citation type="journal article" date="2022" name="Int. J. Mol. Sci.">
        <title>Draft Genome of Tanacetum Coccineum: Genomic Comparison of Closely Related Tanacetum-Family Plants.</title>
        <authorList>
            <person name="Yamashiro T."/>
            <person name="Shiraishi A."/>
            <person name="Nakayama K."/>
            <person name="Satake H."/>
        </authorList>
    </citation>
    <scope>NUCLEOTIDE SEQUENCE</scope>
</reference>
<evidence type="ECO:0000313" key="5">
    <source>
        <dbReference type="EMBL" id="GJT97579.1"/>
    </source>
</evidence>
<organism evidence="5 6">
    <name type="scientific">Tanacetum coccineum</name>
    <dbReference type="NCBI Taxonomy" id="301880"/>
    <lineage>
        <taxon>Eukaryota</taxon>
        <taxon>Viridiplantae</taxon>
        <taxon>Streptophyta</taxon>
        <taxon>Embryophyta</taxon>
        <taxon>Tracheophyta</taxon>
        <taxon>Spermatophyta</taxon>
        <taxon>Magnoliopsida</taxon>
        <taxon>eudicotyledons</taxon>
        <taxon>Gunneridae</taxon>
        <taxon>Pentapetalae</taxon>
        <taxon>asterids</taxon>
        <taxon>campanulids</taxon>
        <taxon>Asterales</taxon>
        <taxon>Asteraceae</taxon>
        <taxon>Asteroideae</taxon>
        <taxon>Anthemideae</taxon>
        <taxon>Anthemidinae</taxon>
        <taxon>Tanacetum</taxon>
    </lineage>
</organism>
<keyword evidence="6" id="KW-1185">Reference proteome</keyword>
<accession>A0ABQ5ID12</accession>
<dbReference type="SMART" id="SM00248">
    <property type="entry name" value="ANK"/>
    <property type="match status" value="3"/>
</dbReference>
<keyword evidence="1" id="KW-0040">ANK repeat</keyword>
<dbReference type="PROSITE" id="PS50088">
    <property type="entry name" value="ANK_REPEAT"/>
    <property type="match status" value="1"/>
</dbReference>
<dbReference type="Proteomes" id="UP001151760">
    <property type="component" value="Unassembled WGS sequence"/>
</dbReference>
<dbReference type="InterPro" id="IPR036770">
    <property type="entry name" value="Ankyrin_rpt-contain_sf"/>
</dbReference>
<feature type="coiled-coil region" evidence="2">
    <location>
        <begin position="664"/>
        <end position="698"/>
    </location>
</feature>
<keyword evidence="2" id="KW-0175">Coiled coil</keyword>
<proteinExistence type="predicted"/>
<evidence type="ECO:0000259" key="4">
    <source>
        <dbReference type="Pfam" id="PF07727"/>
    </source>
</evidence>
<sequence length="718" mass="81146">MSSIYENEKSKDEPKEGKTKDEIHDIRGDDFDKRYLYKTVLEGNTYAIAILDEEGNNPWDKLTNNGNTVLHVAVGSSTKNHELFKKLLERTPTENTLLDVVNSDGSTLLHVAAIGGNIEVVNMLVKRNPELLLATDKEGHIPLAISVSNMHFNTSRCLFEHMKVKKGILLLYFTSKSGEERVVFWLFLSNFTQNIPREINVLGKKKEEEQSADEKEKESENTAVKACSKRHLRRFMAWMMPKEYRHHQDKNCWIPGLILQGSASLKVSKDGSMAGKQYKIKWSRETEYEELISALMAFTVNNEDHPLKHMEHRGIFNSGCSGHMTGNRAHLEDYQELSKVGSVTFGGSKGESQKPLKMEAGLKLCRKNCCSSSFNKYGFWLILTTQWAKGGIGTKMGYTGTRKDERGVVVEKQSKLVAQGYQMDVKSAFLYGTIDEEVYVSQPPGFVDPDHPTKVYKVVKALFQMIPMGELTFVPRAQVKQNKEASSYLKTTVCVSSDFQVSSEDSHLNAVKRICKYLKGKPKLGAHGNPEWIQPLDLEAFSDRGLWWFQPFDRKMSTNRVLGACTKEDGSLEISATLTPIRMVPPPTTKPRSIDKGRRYKRRKETKGKKVVSSLDFQEDNTGVQEKINTAGEINAASIEVNTASKTKEQILQEEASLAEAIRLDSLQKEEEAKQIHLDALLAQRIAEEEELTEQQKKRKGSKYKLEAQQIQMKIGSD</sequence>
<dbReference type="EMBL" id="BQNB010020593">
    <property type="protein sequence ID" value="GJT97579.1"/>
    <property type="molecule type" value="Genomic_DNA"/>
</dbReference>